<keyword evidence="3" id="KW-1185">Reference proteome</keyword>
<accession>A0ABP0CPW9</accession>
<organism evidence="2 3">
    <name type="scientific">Sporothrix curviconia</name>
    <dbReference type="NCBI Taxonomy" id="1260050"/>
    <lineage>
        <taxon>Eukaryota</taxon>
        <taxon>Fungi</taxon>
        <taxon>Dikarya</taxon>
        <taxon>Ascomycota</taxon>
        <taxon>Pezizomycotina</taxon>
        <taxon>Sordariomycetes</taxon>
        <taxon>Sordariomycetidae</taxon>
        <taxon>Ophiostomatales</taxon>
        <taxon>Ophiostomataceae</taxon>
        <taxon>Sporothrix</taxon>
    </lineage>
</organism>
<gene>
    <name evidence="2" type="ORF">SCUCBS95973_008658</name>
</gene>
<evidence type="ECO:0000313" key="2">
    <source>
        <dbReference type="EMBL" id="CAK7233627.1"/>
    </source>
</evidence>
<dbReference type="EMBL" id="CAWUHB010000076">
    <property type="protein sequence ID" value="CAK7233627.1"/>
    <property type="molecule type" value="Genomic_DNA"/>
</dbReference>
<reference evidence="2 3" key="1">
    <citation type="submission" date="2024-01" db="EMBL/GenBank/DDBJ databases">
        <authorList>
            <person name="Allen C."/>
            <person name="Tagirdzhanova G."/>
        </authorList>
    </citation>
    <scope>NUCLEOTIDE SEQUENCE [LARGE SCALE GENOMIC DNA]</scope>
</reference>
<sequence length="240" mass="25514">MSCDVFAAPSPLPSAPIVVTCTAPVAAPVPIPIPSQVPMSVSTPPRLSPSRNTTDRLREGLHRPLPFARPSVRRHRPSVFLEMGVIREEGGASGDGVIINDDTDVDDELCETEDIDEILPGSRQARQAQPVSGILLTNFLRLGFEDTDNNAAAAPPPTGSPLSSSRLVDKRMPCSPAGTPSSSTDMSLADGTALSHVSTNTLSTRSSRTWSMATSVTTQSSALFDHKRPWFSKLRGNGSK</sequence>
<evidence type="ECO:0000256" key="1">
    <source>
        <dbReference type="SAM" id="MobiDB-lite"/>
    </source>
</evidence>
<dbReference type="Proteomes" id="UP001642405">
    <property type="component" value="Unassembled WGS sequence"/>
</dbReference>
<feature type="region of interest" description="Disordered" evidence="1">
    <location>
        <begin position="150"/>
        <end position="192"/>
    </location>
</feature>
<protein>
    <submittedName>
        <fullName evidence="2">Uncharacterized protein</fullName>
    </submittedName>
</protein>
<name>A0ABP0CPW9_9PEZI</name>
<proteinExistence type="predicted"/>
<evidence type="ECO:0000313" key="3">
    <source>
        <dbReference type="Proteomes" id="UP001642405"/>
    </source>
</evidence>
<comment type="caution">
    <text evidence="2">The sequence shown here is derived from an EMBL/GenBank/DDBJ whole genome shotgun (WGS) entry which is preliminary data.</text>
</comment>